<dbReference type="InterPro" id="IPR049172">
    <property type="entry name" value="DUF6857_pln"/>
</dbReference>
<dbReference type="Pfam" id="PF21647">
    <property type="entry name" value="DUF6857"/>
    <property type="match status" value="1"/>
</dbReference>
<feature type="compositionally biased region" description="Basic and acidic residues" evidence="1">
    <location>
        <begin position="388"/>
        <end position="406"/>
    </location>
</feature>
<dbReference type="PANTHER" id="PTHR31928:SF3">
    <property type="entry name" value="EXPRESSED PROTEIN"/>
    <property type="match status" value="1"/>
</dbReference>
<dbReference type="EMBL" id="JAINDJ010000006">
    <property type="protein sequence ID" value="KAG9443379.1"/>
    <property type="molecule type" value="Genomic_DNA"/>
</dbReference>
<evidence type="ECO:0000259" key="2">
    <source>
        <dbReference type="Pfam" id="PF06075"/>
    </source>
</evidence>
<dbReference type="PANTHER" id="PTHR31928">
    <property type="entry name" value="EXPRESSED PROTEIN"/>
    <property type="match status" value="1"/>
</dbReference>
<name>A0AAV7E5A4_ARIFI</name>
<sequence>MASLTPGILLKLLQSMNSDTKVAGEHRSVLLQVINIVPALAGPDLWPNHGFFVQLSDSSHSTYVSLSDADNDLILANRLQLGQFAYVDCLYFDSPPVPRVSGLRPIAGRHPFVGTPEPLVAKISPSKRGFVIQPVPDGAHLLEAISAYVQKNKAEDGKSMANGGSRPVFAARENVQVDDDKKSKGSTAEKQRFTSPAMKERRSSSTGKRGGPENSPARKAVSRPSSPVPSKCEVPSLVQAKEESNSGRRASKEPAIIVPSRYRNPSPSGRRQASPNGRRMSLSPGRRLSGGLKVSPAVADSANKKKMATIVAGISKVSDALVGSTKSSRKSWDDPAMAAASVEQKEKPEKAASKNKPELPAIMRTQVSISKRLSDKSDGQPNQEEVSAIERPKPSPKVERLPRQEKLNPAAQPKVTIHDRKWTDGSISLDAVSPTLARLGKDAIQRRILACTAAAEALEEASASESVVRVLSKFSDLCSSSKSGNPLPTIDCFLCLYQDAVKSTSIAESLMERRCSDHNFREMPSDPLSTQRSKSISLWVEAALATDLEVVSLLSTHPDNPPKIPSPDKTTASSPRTSVSKRHSHGTPASKKNTARTASPPRSSSSSASDSLFWARGLGVRETAELARNLCQEMQIWFPKFVEEALDAGFQVIGEYSTDSWELFNQDSNTQVAVVLSQLKRVNEWLDRVGSKPQEKTMIERLKRKIYGFVIQHVGTAIESSASRG</sequence>
<evidence type="ECO:0000313" key="5">
    <source>
        <dbReference type="Proteomes" id="UP000825729"/>
    </source>
</evidence>
<feature type="domain" description="DUF6857" evidence="3">
    <location>
        <begin position="417"/>
        <end position="720"/>
    </location>
</feature>
<proteinExistence type="predicted"/>
<feature type="compositionally biased region" description="Polar residues" evidence="1">
    <location>
        <begin position="263"/>
        <end position="275"/>
    </location>
</feature>
<keyword evidence="5" id="KW-1185">Reference proteome</keyword>
<dbReference type="Proteomes" id="UP000825729">
    <property type="component" value="Unassembled WGS sequence"/>
</dbReference>
<reference evidence="4 5" key="1">
    <citation type="submission" date="2021-07" db="EMBL/GenBank/DDBJ databases">
        <title>The Aristolochia fimbriata genome: insights into angiosperm evolution, floral development and chemical biosynthesis.</title>
        <authorList>
            <person name="Jiao Y."/>
        </authorList>
    </citation>
    <scope>NUCLEOTIDE SEQUENCE [LARGE SCALE GENOMIC DNA]</scope>
    <source>
        <strain evidence="4">IBCAS-2021</strain>
        <tissue evidence="4">Leaf</tissue>
    </source>
</reference>
<feature type="compositionally biased region" description="Basic and acidic residues" evidence="1">
    <location>
        <begin position="343"/>
        <end position="357"/>
    </location>
</feature>
<feature type="region of interest" description="Disordered" evidence="1">
    <location>
        <begin position="154"/>
        <end position="412"/>
    </location>
</feature>
<feature type="compositionally biased region" description="Basic and acidic residues" evidence="1">
    <location>
        <begin position="240"/>
        <end position="252"/>
    </location>
</feature>
<organism evidence="4 5">
    <name type="scientific">Aristolochia fimbriata</name>
    <name type="common">White veined hardy Dutchman's pipe vine</name>
    <dbReference type="NCBI Taxonomy" id="158543"/>
    <lineage>
        <taxon>Eukaryota</taxon>
        <taxon>Viridiplantae</taxon>
        <taxon>Streptophyta</taxon>
        <taxon>Embryophyta</taxon>
        <taxon>Tracheophyta</taxon>
        <taxon>Spermatophyta</taxon>
        <taxon>Magnoliopsida</taxon>
        <taxon>Magnoliidae</taxon>
        <taxon>Piperales</taxon>
        <taxon>Aristolochiaceae</taxon>
        <taxon>Aristolochia</taxon>
    </lineage>
</organism>
<feature type="domain" description="DUF936" evidence="2">
    <location>
        <begin position="4"/>
        <end position="121"/>
    </location>
</feature>
<comment type="caution">
    <text evidence="4">The sequence shown here is derived from an EMBL/GenBank/DDBJ whole genome shotgun (WGS) entry which is preliminary data.</text>
</comment>
<dbReference type="AlphaFoldDB" id="A0AAV7E5A4"/>
<dbReference type="Pfam" id="PF06075">
    <property type="entry name" value="DUF936"/>
    <property type="match status" value="1"/>
</dbReference>
<feature type="compositionally biased region" description="Low complexity" evidence="1">
    <location>
        <begin position="595"/>
        <end position="609"/>
    </location>
</feature>
<dbReference type="InterPro" id="IPR010341">
    <property type="entry name" value="DUF936_pln"/>
</dbReference>
<protein>
    <submittedName>
        <fullName evidence="4">Uncharacterized protein</fullName>
    </submittedName>
</protein>
<feature type="compositionally biased region" description="Polar residues" evidence="1">
    <location>
        <begin position="568"/>
        <end position="578"/>
    </location>
</feature>
<feature type="compositionally biased region" description="Basic and acidic residues" evidence="1">
    <location>
        <begin position="178"/>
        <end position="203"/>
    </location>
</feature>
<accession>A0AAV7E5A4</accession>
<dbReference type="InterPro" id="IPR048297">
    <property type="entry name" value="DUF936_dom_pln"/>
</dbReference>
<evidence type="ECO:0000256" key="1">
    <source>
        <dbReference type="SAM" id="MobiDB-lite"/>
    </source>
</evidence>
<evidence type="ECO:0000313" key="4">
    <source>
        <dbReference type="EMBL" id="KAG9443379.1"/>
    </source>
</evidence>
<evidence type="ECO:0000259" key="3">
    <source>
        <dbReference type="Pfam" id="PF21647"/>
    </source>
</evidence>
<gene>
    <name evidence="4" type="ORF">H6P81_014719</name>
</gene>
<feature type="region of interest" description="Disordered" evidence="1">
    <location>
        <begin position="556"/>
        <end position="609"/>
    </location>
</feature>